<dbReference type="CDD" id="cd11377">
    <property type="entry name" value="Pro-peptidase_S53"/>
    <property type="match status" value="1"/>
</dbReference>
<dbReference type="Pfam" id="PF00082">
    <property type="entry name" value="Peptidase_S8"/>
    <property type="match status" value="1"/>
</dbReference>
<feature type="active site" description="Charge relay system" evidence="15">
    <location>
        <position position="265"/>
    </location>
</feature>
<evidence type="ECO:0000256" key="5">
    <source>
        <dbReference type="ARBA" id="ARBA00022525"/>
    </source>
</evidence>
<feature type="binding site" evidence="15">
    <location>
        <position position="531"/>
    </location>
    <ligand>
        <name>Ca(2+)</name>
        <dbReference type="ChEBI" id="CHEBI:29108"/>
    </ligand>
</feature>
<dbReference type="GO" id="GO:0006508">
    <property type="term" value="P:proteolysis"/>
    <property type="evidence" value="ECO:0007669"/>
    <property type="project" value="UniProtKB-KW"/>
</dbReference>
<feature type="domain" description="Peptidase S53" evidence="16">
    <location>
        <begin position="192"/>
        <end position="577"/>
    </location>
</feature>
<feature type="active site" description="Charge relay system" evidence="15">
    <location>
        <position position="488"/>
    </location>
</feature>
<accession>A0A0M9VX75</accession>
<dbReference type="SUPFAM" id="SSF52743">
    <property type="entry name" value="Subtilisin-like"/>
    <property type="match status" value="1"/>
</dbReference>
<keyword evidence="7 15" id="KW-0479">Metal-binding</keyword>
<feature type="active site" description="Charge relay system" evidence="15">
    <location>
        <position position="269"/>
    </location>
</feature>
<keyword evidence="11 15" id="KW-0106">Calcium</keyword>
<keyword evidence="9 15" id="KW-0378">Hydrolase</keyword>
<dbReference type="CDD" id="cd04056">
    <property type="entry name" value="Peptidases_S53"/>
    <property type="match status" value="1"/>
</dbReference>
<keyword evidence="14" id="KW-0325">Glycoprotein</keyword>
<keyword evidence="6 15" id="KW-0645">Protease</keyword>
<evidence type="ECO:0000256" key="11">
    <source>
        <dbReference type="ARBA" id="ARBA00022837"/>
    </source>
</evidence>
<evidence type="ECO:0000256" key="2">
    <source>
        <dbReference type="ARBA" id="ARBA00002451"/>
    </source>
</evidence>
<keyword evidence="12" id="KW-0843">Virulence</keyword>
<gene>
    <name evidence="17" type="ORF">ESCO_003696</name>
</gene>
<dbReference type="SMART" id="SM00944">
    <property type="entry name" value="Pro-kuma_activ"/>
    <property type="match status" value="1"/>
</dbReference>
<feature type="binding site" evidence="15">
    <location>
        <position position="557"/>
    </location>
    <ligand>
        <name>Ca(2+)</name>
        <dbReference type="ChEBI" id="CHEBI:29108"/>
    </ligand>
</feature>
<dbReference type="PANTHER" id="PTHR14218:SF15">
    <property type="entry name" value="TRIPEPTIDYL-PEPTIDASE 1"/>
    <property type="match status" value="1"/>
</dbReference>
<dbReference type="PROSITE" id="PS51695">
    <property type="entry name" value="SEDOLISIN"/>
    <property type="match status" value="1"/>
</dbReference>
<evidence type="ECO:0000256" key="15">
    <source>
        <dbReference type="PROSITE-ProRule" id="PRU01032"/>
    </source>
</evidence>
<dbReference type="GO" id="GO:0008240">
    <property type="term" value="F:tripeptidyl-peptidase activity"/>
    <property type="evidence" value="ECO:0007669"/>
    <property type="project" value="UniProtKB-EC"/>
</dbReference>
<evidence type="ECO:0000256" key="7">
    <source>
        <dbReference type="ARBA" id="ARBA00022723"/>
    </source>
</evidence>
<dbReference type="InterPro" id="IPR030400">
    <property type="entry name" value="Sedolisin_dom"/>
</dbReference>
<proteinExistence type="predicted"/>
<dbReference type="PANTHER" id="PTHR14218">
    <property type="entry name" value="PROTEASE S8 TRIPEPTIDYL PEPTIDASE I CLN2"/>
    <property type="match status" value="1"/>
</dbReference>
<evidence type="ECO:0000256" key="3">
    <source>
        <dbReference type="ARBA" id="ARBA00004239"/>
    </source>
</evidence>
<evidence type="ECO:0000313" key="17">
    <source>
        <dbReference type="EMBL" id="KOS22865.1"/>
    </source>
</evidence>
<sequence>MKPSLPLAPLFAGIASAAAIIHHAANIPHGWTLLQDLIQPTQRIQFSIALDRPHMSDLRSKIGANKPHLSLDEVKALRAPDPNHVKLVLQWLNENGVDDYDVSDEWIHVRTDVSKAEPLLDMRLQNFVFQDRAPMLRTLKYSIPDSLRDIIKFVNPVNNFMKPHHKVMISAESEDMSVQSESASDAVPCLGSVTPGCIRDLYNITYDTKQESDVRIGVAGFLDEFTNYADTDVFLRGQAPDLAGRNFTVESINQGGDDQSNPGVEAALDIEYVMALAAPAKAIYYSTSGRGVKLDDDGKPISGAGDDNEPYLELLEYLLRKPSSQLPHVLSISYGDDELSVPANYAEHVCGTFGLLTARGISILGSSGDGGAAGGQHSKCLTNDGANRQVAMGTFPSTCEWITSVGATASGREPPSAAIFSSGGFSQRYERPPWQNGPGLVDDYVGELNGHLQGKYDANMRAFPDISVVGTRFAIVVGGQRMLVDGTSASTPTLASMIALVTDARLKMGKKPLGWLNELIYSEEVRAVLQDVTNGTTQSCTWNGETPGGWPALKGWDAATGVGVPKNFEKFMQVLVDLY</sequence>
<reference evidence="17 18" key="1">
    <citation type="submission" date="2015-07" db="EMBL/GenBank/DDBJ databases">
        <title>The genome of the fungus Escovopsis weberi, a specialized disease agent of ant agriculture.</title>
        <authorList>
            <person name="de Man T.J."/>
            <person name="Stajich J.E."/>
            <person name="Kubicek C.P."/>
            <person name="Chenthamara K."/>
            <person name="Atanasova L."/>
            <person name="Druzhinina I.S."/>
            <person name="Birnbaum S."/>
            <person name="Barribeau S.M."/>
            <person name="Teiling C."/>
            <person name="Suen G."/>
            <person name="Currie C."/>
            <person name="Gerardo N.M."/>
        </authorList>
    </citation>
    <scope>NUCLEOTIDE SEQUENCE [LARGE SCALE GENOMIC DNA]</scope>
</reference>
<name>A0A0M9VX75_ESCWE</name>
<dbReference type="GO" id="GO:0005576">
    <property type="term" value="C:extracellular region"/>
    <property type="evidence" value="ECO:0007669"/>
    <property type="project" value="UniProtKB-SubCell"/>
</dbReference>
<keyword evidence="10 15" id="KW-0720">Serine protease</keyword>
<evidence type="ECO:0000313" key="18">
    <source>
        <dbReference type="Proteomes" id="UP000053831"/>
    </source>
</evidence>
<organism evidence="17 18">
    <name type="scientific">Escovopsis weberi</name>
    <dbReference type="NCBI Taxonomy" id="150374"/>
    <lineage>
        <taxon>Eukaryota</taxon>
        <taxon>Fungi</taxon>
        <taxon>Dikarya</taxon>
        <taxon>Ascomycota</taxon>
        <taxon>Pezizomycotina</taxon>
        <taxon>Sordariomycetes</taxon>
        <taxon>Hypocreomycetidae</taxon>
        <taxon>Hypocreales</taxon>
        <taxon>Hypocreaceae</taxon>
        <taxon>Escovopsis</taxon>
    </lineage>
</organism>
<dbReference type="AlphaFoldDB" id="A0A0M9VX75"/>
<evidence type="ECO:0000256" key="8">
    <source>
        <dbReference type="ARBA" id="ARBA00022729"/>
    </source>
</evidence>
<evidence type="ECO:0000259" key="16">
    <source>
        <dbReference type="PROSITE" id="PS51695"/>
    </source>
</evidence>
<dbReference type="STRING" id="150374.A0A0M9VX75"/>
<evidence type="ECO:0000256" key="14">
    <source>
        <dbReference type="ARBA" id="ARBA00023180"/>
    </source>
</evidence>
<dbReference type="InterPro" id="IPR036852">
    <property type="entry name" value="Peptidase_S8/S53_dom_sf"/>
</dbReference>
<dbReference type="Pfam" id="PF09286">
    <property type="entry name" value="Pro-kuma_activ"/>
    <property type="match status" value="1"/>
</dbReference>
<keyword evidence="18" id="KW-1185">Reference proteome</keyword>
<evidence type="ECO:0000256" key="4">
    <source>
        <dbReference type="ARBA" id="ARBA00012462"/>
    </source>
</evidence>
<evidence type="ECO:0000256" key="6">
    <source>
        <dbReference type="ARBA" id="ARBA00022670"/>
    </source>
</evidence>
<dbReference type="GO" id="GO:0046872">
    <property type="term" value="F:metal ion binding"/>
    <property type="evidence" value="ECO:0007669"/>
    <property type="project" value="UniProtKB-UniRule"/>
</dbReference>
<feature type="binding site" evidence="15">
    <location>
        <position position="532"/>
    </location>
    <ligand>
        <name>Ca(2+)</name>
        <dbReference type="ChEBI" id="CHEBI:29108"/>
    </ligand>
</feature>
<comment type="catalytic activity">
    <reaction evidence="1">
        <text>Release of an N-terminal tripeptide from a polypeptide.</text>
        <dbReference type="EC" id="3.4.14.10"/>
    </reaction>
</comment>
<dbReference type="FunFam" id="3.40.50.200:FF:000015">
    <property type="entry name" value="Tripeptidyl peptidase A"/>
    <property type="match status" value="1"/>
</dbReference>
<keyword evidence="8" id="KW-0732">Signal</keyword>
<evidence type="ECO:0000256" key="13">
    <source>
        <dbReference type="ARBA" id="ARBA00023145"/>
    </source>
</evidence>
<protein>
    <recommendedName>
        <fullName evidence="4">tripeptidyl-peptidase II</fullName>
        <ecNumber evidence="4">3.4.14.10</ecNumber>
    </recommendedName>
</protein>
<evidence type="ECO:0000256" key="1">
    <source>
        <dbReference type="ARBA" id="ARBA00001910"/>
    </source>
</evidence>
<dbReference type="Gene3D" id="3.40.50.200">
    <property type="entry name" value="Peptidase S8/S53 domain"/>
    <property type="match status" value="1"/>
</dbReference>
<evidence type="ECO:0000256" key="9">
    <source>
        <dbReference type="ARBA" id="ARBA00022801"/>
    </source>
</evidence>
<feature type="binding site" evidence="15">
    <location>
        <position position="555"/>
    </location>
    <ligand>
        <name>Ca(2+)</name>
        <dbReference type="ChEBI" id="CHEBI:29108"/>
    </ligand>
</feature>
<dbReference type="GO" id="GO:0004252">
    <property type="term" value="F:serine-type endopeptidase activity"/>
    <property type="evidence" value="ECO:0007669"/>
    <property type="project" value="UniProtKB-UniRule"/>
</dbReference>
<dbReference type="EC" id="3.4.14.10" evidence="4"/>
<dbReference type="InterPro" id="IPR000209">
    <property type="entry name" value="Peptidase_S8/S53_dom"/>
</dbReference>
<evidence type="ECO:0000256" key="10">
    <source>
        <dbReference type="ARBA" id="ARBA00022825"/>
    </source>
</evidence>
<dbReference type="EMBL" id="LGSR01000002">
    <property type="protein sequence ID" value="KOS22865.1"/>
    <property type="molecule type" value="Genomic_DNA"/>
</dbReference>
<dbReference type="OrthoDB" id="409122at2759"/>
<comment type="caution">
    <text evidence="17">The sequence shown here is derived from an EMBL/GenBank/DDBJ whole genome shotgun (WGS) entry which is preliminary data.</text>
</comment>
<comment type="function">
    <text evidence="2">Secreted tripeptidyl-peptidase which degrades proteins at acidic pHs and is involved in virulence.</text>
</comment>
<dbReference type="Proteomes" id="UP000053831">
    <property type="component" value="Unassembled WGS sequence"/>
</dbReference>
<comment type="subcellular location">
    <subcellularLocation>
        <location evidence="3">Secreted</location>
        <location evidence="3">Extracellular space</location>
    </subcellularLocation>
</comment>
<dbReference type="SUPFAM" id="SSF54897">
    <property type="entry name" value="Protease propeptides/inhibitors"/>
    <property type="match status" value="1"/>
</dbReference>
<evidence type="ECO:0000256" key="12">
    <source>
        <dbReference type="ARBA" id="ARBA00023026"/>
    </source>
</evidence>
<dbReference type="InterPro" id="IPR050819">
    <property type="entry name" value="Tripeptidyl-peptidase_I"/>
</dbReference>
<keyword evidence="5" id="KW-0964">Secreted</keyword>
<keyword evidence="13" id="KW-0865">Zymogen</keyword>
<dbReference type="InterPro" id="IPR015366">
    <property type="entry name" value="S53_propep"/>
</dbReference>
<comment type="cofactor">
    <cofactor evidence="15">
        <name>Ca(2+)</name>
        <dbReference type="ChEBI" id="CHEBI:29108"/>
    </cofactor>
    <text evidence="15">Binds 1 Ca(2+) ion per subunit.</text>
</comment>